<proteinExistence type="predicted"/>
<dbReference type="PANTHER" id="PTHR38471">
    <property type="entry name" value="FOUR HELIX BUNDLE PROTEIN"/>
    <property type="match status" value="1"/>
</dbReference>
<dbReference type="Pfam" id="PF05635">
    <property type="entry name" value="23S_rRNA_IVP"/>
    <property type="match status" value="1"/>
</dbReference>
<evidence type="ECO:0000313" key="1">
    <source>
        <dbReference type="EMBL" id="AEV34108.1"/>
    </source>
</evidence>
<sequence length="124" mass="13947">MGFKFEKLIAWQKALGLSADIHELTLNFPQDEKYILTSQIKRAADSINLNIAEGSTGQTNKQFSVFLGYAIRSGIEVIACLHTAKKRGLIDLENFNKNYDRTEEVIKITQGLRNSLRNGDQSVD</sequence>
<dbReference type="RefSeq" id="WP_014203455.1">
    <property type="nucleotide sequence ID" value="NC_016599.1"/>
</dbReference>
<dbReference type="InterPro" id="IPR012657">
    <property type="entry name" value="23S_rRNA-intervening_sequence"/>
</dbReference>
<gene>
    <name evidence="1" type="ordered locus">Oweho_3156</name>
</gene>
<dbReference type="KEGG" id="oho:Oweho_3156"/>
<organism evidence="1 2">
    <name type="scientific">Owenweeksia hongkongensis (strain DSM 17368 / CIP 108786 / JCM 12287 / NRRL B-23963 / UST20020801)</name>
    <dbReference type="NCBI Taxonomy" id="926562"/>
    <lineage>
        <taxon>Bacteria</taxon>
        <taxon>Pseudomonadati</taxon>
        <taxon>Bacteroidota</taxon>
        <taxon>Flavobacteriia</taxon>
        <taxon>Flavobacteriales</taxon>
        <taxon>Owenweeksiaceae</taxon>
        <taxon>Owenweeksia</taxon>
    </lineage>
</organism>
<protein>
    <submittedName>
        <fullName evidence="1">S23 ribosomal protein</fullName>
    </submittedName>
</protein>
<dbReference type="InterPro" id="IPR036583">
    <property type="entry name" value="23S_rRNA_IVS_sf"/>
</dbReference>
<dbReference type="Proteomes" id="UP000005631">
    <property type="component" value="Chromosome"/>
</dbReference>
<dbReference type="PANTHER" id="PTHR38471:SF2">
    <property type="entry name" value="FOUR HELIX BUNDLE PROTEIN"/>
    <property type="match status" value="1"/>
</dbReference>
<dbReference type="CDD" id="cd16377">
    <property type="entry name" value="23S_rRNA_IVP_like"/>
    <property type="match status" value="1"/>
</dbReference>
<dbReference type="eggNOG" id="ENOG5031GER">
    <property type="taxonomic scope" value="Bacteria"/>
</dbReference>
<evidence type="ECO:0000313" key="2">
    <source>
        <dbReference type="Proteomes" id="UP000005631"/>
    </source>
</evidence>
<name>G8R383_OWEHD</name>
<dbReference type="AlphaFoldDB" id="G8R383"/>
<dbReference type="OrthoDB" id="9811959at2"/>
<keyword evidence="1" id="KW-0689">Ribosomal protein</keyword>
<dbReference type="EMBL" id="CP003156">
    <property type="protein sequence ID" value="AEV34108.1"/>
    <property type="molecule type" value="Genomic_DNA"/>
</dbReference>
<dbReference type="NCBIfam" id="TIGR02436">
    <property type="entry name" value="four helix bundle protein"/>
    <property type="match status" value="1"/>
</dbReference>
<dbReference type="Gene3D" id="1.20.1440.60">
    <property type="entry name" value="23S rRNA-intervening sequence"/>
    <property type="match status" value="1"/>
</dbReference>
<accession>G8R383</accession>
<dbReference type="GO" id="GO:0005840">
    <property type="term" value="C:ribosome"/>
    <property type="evidence" value="ECO:0007669"/>
    <property type="project" value="UniProtKB-KW"/>
</dbReference>
<reference evidence="1 2" key="1">
    <citation type="journal article" date="2012" name="Stand. Genomic Sci.">
        <title>Genome sequence of the orange-pigmented seawater bacterium Owenweeksia hongkongensis type strain (UST20020801(T)).</title>
        <authorList>
            <person name="Riedel T."/>
            <person name="Held B."/>
            <person name="Nolan M."/>
            <person name="Lucas S."/>
            <person name="Lapidus A."/>
            <person name="Tice H."/>
            <person name="Del Rio T.G."/>
            <person name="Cheng J.F."/>
            <person name="Han C."/>
            <person name="Tapia R."/>
            <person name="Goodwin L.A."/>
            <person name="Pitluck S."/>
            <person name="Liolios K."/>
            <person name="Mavromatis K."/>
            <person name="Pagani I."/>
            <person name="Ivanova N."/>
            <person name="Mikhailova N."/>
            <person name="Pati A."/>
            <person name="Chen A."/>
            <person name="Palaniappan K."/>
            <person name="Rohde M."/>
            <person name="Tindall B.J."/>
            <person name="Detter J.C."/>
            <person name="Goker M."/>
            <person name="Woyke T."/>
            <person name="Bristow J."/>
            <person name="Eisen J.A."/>
            <person name="Markowitz V."/>
            <person name="Hugenholtz P."/>
            <person name="Klenk H.P."/>
            <person name="Kyrpides N.C."/>
        </authorList>
    </citation>
    <scope>NUCLEOTIDE SEQUENCE</scope>
    <source>
        <strain evidence="2">DSM 17368 / JCM 12287 / NRRL B-23963</strain>
    </source>
</reference>
<keyword evidence="2" id="KW-1185">Reference proteome</keyword>
<dbReference type="HOGENOM" id="CLU_129874_0_5_10"/>
<dbReference type="SUPFAM" id="SSF158446">
    <property type="entry name" value="IVS-encoded protein-like"/>
    <property type="match status" value="1"/>
</dbReference>
<keyword evidence="1" id="KW-0687">Ribonucleoprotein</keyword>
<dbReference type="STRING" id="926562.Oweho_3156"/>